<accession>A0ACC0A0C7</accession>
<keyword evidence="2" id="KW-1185">Reference proteome</keyword>
<comment type="caution">
    <text evidence="1">The sequence shown here is derived from an EMBL/GenBank/DDBJ whole genome shotgun (WGS) entry which is preliminary data.</text>
</comment>
<sequence>MKMDENRAKTMKTEVVGKEIAPTADGRVNNANVPHLLLQGPQSSNNLLHKMNQWVSHYDFGFVPLHETYSRLMDHKGWNLLSAEGSVKTFPSQPEPYHGWLGQENSSSFNFEGLKPLKLASLDSSSCALTTRKAITDLKVYHSISSLMPQEINQLKNNSINNNIEFQENSINFIKTKIRQLMEKIKRERNQEEARTDPTSGGITMSTDAQLPTPQIEGTSESPSCKRVIMQEGGRQTTPRGGRHGRLDGRTYQRPNEEFQRNKAWYEDDIGVEEDGYPLGGQKHIGGYFGIVDEEDEEKKQKWGETEKTKLSAPRKCFLMNKMKNESENGEHKVADTKEGDLPLKVGQPTARGRYRSEKEHSNRSLLWTALGERLKRFHGAISGFIKRIDKQARVEFRTVDSTILQPKLSFLLLIMSYIVELNIVRMFTS</sequence>
<evidence type="ECO:0000313" key="1">
    <source>
        <dbReference type="EMBL" id="KAI5652966.1"/>
    </source>
</evidence>
<dbReference type="Proteomes" id="UP001060085">
    <property type="component" value="Linkage Group LG07"/>
</dbReference>
<dbReference type="EMBL" id="CM044707">
    <property type="protein sequence ID" value="KAI5652966.1"/>
    <property type="molecule type" value="Genomic_DNA"/>
</dbReference>
<proteinExistence type="predicted"/>
<organism evidence="1 2">
    <name type="scientific">Catharanthus roseus</name>
    <name type="common">Madagascar periwinkle</name>
    <name type="synonym">Vinca rosea</name>
    <dbReference type="NCBI Taxonomy" id="4058"/>
    <lineage>
        <taxon>Eukaryota</taxon>
        <taxon>Viridiplantae</taxon>
        <taxon>Streptophyta</taxon>
        <taxon>Embryophyta</taxon>
        <taxon>Tracheophyta</taxon>
        <taxon>Spermatophyta</taxon>
        <taxon>Magnoliopsida</taxon>
        <taxon>eudicotyledons</taxon>
        <taxon>Gunneridae</taxon>
        <taxon>Pentapetalae</taxon>
        <taxon>asterids</taxon>
        <taxon>lamiids</taxon>
        <taxon>Gentianales</taxon>
        <taxon>Apocynaceae</taxon>
        <taxon>Rauvolfioideae</taxon>
        <taxon>Vinceae</taxon>
        <taxon>Catharanthinae</taxon>
        <taxon>Catharanthus</taxon>
    </lineage>
</organism>
<name>A0ACC0A0C7_CATRO</name>
<protein>
    <submittedName>
        <fullName evidence="1">Uncharacterized protein</fullName>
    </submittedName>
</protein>
<gene>
    <name evidence="1" type="ORF">M9H77_30153</name>
</gene>
<reference evidence="2" key="1">
    <citation type="journal article" date="2023" name="Nat. Plants">
        <title>Single-cell RNA sequencing provides a high-resolution roadmap for understanding the multicellular compartmentation of specialized metabolism.</title>
        <authorList>
            <person name="Sun S."/>
            <person name="Shen X."/>
            <person name="Li Y."/>
            <person name="Li Y."/>
            <person name="Wang S."/>
            <person name="Li R."/>
            <person name="Zhang H."/>
            <person name="Shen G."/>
            <person name="Guo B."/>
            <person name="Wei J."/>
            <person name="Xu J."/>
            <person name="St-Pierre B."/>
            <person name="Chen S."/>
            <person name="Sun C."/>
        </authorList>
    </citation>
    <scope>NUCLEOTIDE SEQUENCE [LARGE SCALE GENOMIC DNA]</scope>
</reference>
<evidence type="ECO:0000313" key="2">
    <source>
        <dbReference type="Proteomes" id="UP001060085"/>
    </source>
</evidence>